<accession>A0A3R9DP55</accession>
<evidence type="ECO:0000313" key="5">
    <source>
        <dbReference type="Proteomes" id="UP000279911"/>
    </source>
</evidence>
<evidence type="ECO:0000256" key="1">
    <source>
        <dbReference type="ARBA" id="ARBA00004241"/>
    </source>
</evidence>
<dbReference type="Proteomes" id="UP000279911">
    <property type="component" value="Unassembled WGS sequence"/>
</dbReference>
<dbReference type="Pfam" id="PF07963">
    <property type="entry name" value="N_methyl"/>
    <property type="match status" value="1"/>
</dbReference>
<gene>
    <name evidence="4" type="ORF">EJA10_20330</name>
</gene>
<protein>
    <submittedName>
        <fullName evidence="4">Prepilin-type N-terminal cleavage/methylation domain-containing protein</fullName>
    </submittedName>
</protein>
<evidence type="ECO:0000256" key="3">
    <source>
        <dbReference type="SAM" id="Phobius"/>
    </source>
</evidence>
<feature type="transmembrane region" description="Helical" evidence="3">
    <location>
        <begin position="29"/>
        <end position="50"/>
    </location>
</feature>
<dbReference type="InterPro" id="IPR012902">
    <property type="entry name" value="N_methyl_site"/>
</dbReference>
<keyword evidence="3" id="KW-0812">Transmembrane</keyword>
<name>A0A3R9DP55_9BACI</name>
<keyword evidence="3" id="KW-1133">Transmembrane helix</keyword>
<dbReference type="AlphaFoldDB" id="A0A3R9DP55"/>
<reference evidence="5" key="1">
    <citation type="submission" date="2018-12" db="EMBL/GenBank/DDBJ databases">
        <title>Bacillus chawlae sp. nov., Bacillus glennii sp. nov., and Bacillus saganii sp. nov. Isolated from the Vehicle Assembly Building at Kennedy Space Center where the Viking Spacecraft were Assembled.</title>
        <authorList>
            <person name="Seuylemezian A."/>
            <person name="Vaishampayan P."/>
        </authorList>
    </citation>
    <scope>NUCLEOTIDE SEQUENCE [LARGE SCALE GENOMIC DNA]</scope>
    <source>
        <strain evidence="5">DSM 13966</strain>
    </source>
</reference>
<comment type="subcellular location">
    <subcellularLocation>
        <location evidence="1">Cell surface</location>
    </subcellularLocation>
</comment>
<dbReference type="NCBIfam" id="TIGR02532">
    <property type="entry name" value="IV_pilin_GFxxxE"/>
    <property type="match status" value="1"/>
</dbReference>
<keyword evidence="3" id="KW-0472">Membrane</keyword>
<evidence type="ECO:0000256" key="2">
    <source>
        <dbReference type="ARBA" id="ARBA00023287"/>
    </source>
</evidence>
<dbReference type="OrthoDB" id="2883887at2"/>
<proteinExistence type="predicted"/>
<organism evidence="4 5">
    <name type="scientific">Mesobacillus subterraneus</name>
    <dbReference type="NCBI Taxonomy" id="285983"/>
    <lineage>
        <taxon>Bacteria</taxon>
        <taxon>Bacillati</taxon>
        <taxon>Bacillota</taxon>
        <taxon>Bacilli</taxon>
        <taxon>Bacillales</taxon>
        <taxon>Bacillaceae</taxon>
        <taxon>Mesobacillus</taxon>
    </lineage>
</organism>
<dbReference type="EMBL" id="RSFW01000027">
    <property type="protein sequence ID" value="RSD23321.1"/>
    <property type="molecule type" value="Genomic_DNA"/>
</dbReference>
<keyword evidence="2" id="KW-0178">Competence</keyword>
<comment type="caution">
    <text evidence="4">The sequence shown here is derived from an EMBL/GenBank/DDBJ whole genome shotgun (WGS) entry which is preliminary data.</text>
</comment>
<sequence length="153" mass="17313">MLYNKTKRFNRLRRKVVGKKLYNQKGLTLLEVLLSIVLLVIVLTSFAGFFSQSALFVNKNEDKINTTQTAQQMVNLIELKLTRNILVNNGCASLPCSLNQNELSMLLDNPIDTSLRISADFTNSVEGLIRVKVSVENLDNPESSSKTFTYIRR</sequence>
<dbReference type="GO" id="GO:0030420">
    <property type="term" value="P:establishment of competence for transformation"/>
    <property type="evidence" value="ECO:0007669"/>
    <property type="project" value="UniProtKB-KW"/>
</dbReference>
<dbReference type="GO" id="GO:0009986">
    <property type="term" value="C:cell surface"/>
    <property type="evidence" value="ECO:0007669"/>
    <property type="project" value="UniProtKB-SubCell"/>
</dbReference>
<evidence type="ECO:0000313" key="4">
    <source>
        <dbReference type="EMBL" id="RSD23321.1"/>
    </source>
</evidence>